<dbReference type="OMA" id="YNEIGSH"/>
<evidence type="ECO:0000256" key="3">
    <source>
        <dbReference type="ARBA" id="ARBA00014772"/>
    </source>
</evidence>
<evidence type="ECO:0000313" key="11">
    <source>
        <dbReference type="Proteomes" id="UP000316621"/>
    </source>
</evidence>
<evidence type="ECO:0000256" key="2">
    <source>
        <dbReference type="ARBA" id="ARBA00012656"/>
    </source>
</evidence>
<dbReference type="SUPFAM" id="SSF52058">
    <property type="entry name" value="L domain-like"/>
    <property type="match status" value="1"/>
</dbReference>
<dbReference type="PROSITE" id="PS51450">
    <property type="entry name" value="LRR"/>
    <property type="match status" value="1"/>
</dbReference>
<keyword evidence="6" id="KW-0677">Repeat</keyword>
<keyword evidence="4 9" id="KW-0637">Prenyltransferase</keyword>
<evidence type="ECO:0000256" key="8">
    <source>
        <dbReference type="ARBA" id="ARBA00047658"/>
    </source>
</evidence>
<dbReference type="Proteomes" id="UP000316621">
    <property type="component" value="Chromosome 8"/>
</dbReference>
<dbReference type="Gene3D" id="3.80.10.10">
    <property type="entry name" value="Ribonuclease Inhibitor"/>
    <property type="match status" value="1"/>
</dbReference>
<name>A0A4Y7KLH9_PAPSO</name>
<reference evidence="10 11" key="1">
    <citation type="journal article" date="2018" name="Science">
        <title>The opium poppy genome and morphinan production.</title>
        <authorList>
            <person name="Guo L."/>
            <person name="Winzer T."/>
            <person name="Yang X."/>
            <person name="Li Y."/>
            <person name="Ning Z."/>
            <person name="He Z."/>
            <person name="Teodor R."/>
            <person name="Lu Y."/>
            <person name="Bowser T.A."/>
            <person name="Graham I.A."/>
            <person name="Ye K."/>
        </authorList>
    </citation>
    <scope>NUCLEOTIDE SEQUENCE [LARGE SCALE GENOMIC DNA]</scope>
    <source>
        <strain evidence="11">cv. HN1</strain>
        <tissue evidence="10">Leaves</tissue>
    </source>
</reference>
<evidence type="ECO:0000256" key="5">
    <source>
        <dbReference type="ARBA" id="ARBA00022679"/>
    </source>
</evidence>
<evidence type="ECO:0000256" key="4">
    <source>
        <dbReference type="ARBA" id="ARBA00022602"/>
    </source>
</evidence>
<evidence type="ECO:0000256" key="6">
    <source>
        <dbReference type="ARBA" id="ARBA00022737"/>
    </source>
</evidence>
<evidence type="ECO:0000256" key="9">
    <source>
        <dbReference type="RuleBase" id="RU367120"/>
    </source>
</evidence>
<evidence type="ECO:0000313" key="10">
    <source>
        <dbReference type="EMBL" id="RZC74203.1"/>
    </source>
</evidence>
<accession>A0A4Y7KLH9</accession>
<dbReference type="FunFam" id="1.25.40.120:FF:000035">
    <property type="entry name" value="Geranylgeranyl transferase type-2 subunit alpha"/>
    <property type="match status" value="1"/>
</dbReference>
<dbReference type="InterPro" id="IPR002088">
    <property type="entry name" value="Prenyl_trans_a"/>
</dbReference>
<organism evidence="10 11">
    <name type="scientific">Papaver somniferum</name>
    <name type="common">Opium poppy</name>
    <dbReference type="NCBI Taxonomy" id="3469"/>
    <lineage>
        <taxon>Eukaryota</taxon>
        <taxon>Viridiplantae</taxon>
        <taxon>Streptophyta</taxon>
        <taxon>Embryophyta</taxon>
        <taxon>Tracheophyta</taxon>
        <taxon>Spermatophyta</taxon>
        <taxon>Magnoliopsida</taxon>
        <taxon>Ranunculales</taxon>
        <taxon>Papaveraceae</taxon>
        <taxon>Papaveroideae</taxon>
        <taxon>Papaver</taxon>
    </lineage>
</organism>
<comment type="catalytic activity">
    <reaction evidence="8 9">
        <text>geranylgeranyl diphosphate + L-cysteinyl-[protein] = S-geranylgeranyl-L-cysteinyl-[protein] + diphosphate</text>
        <dbReference type="Rhea" id="RHEA:21240"/>
        <dbReference type="Rhea" id="RHEA-COMP:10131"/>
        <dbReference type="Rhea" id="RHEA-COMP:11537"/>
        <dbReference type="ChEBI" id="CHEBI:29950"/>
        <dbReference type="ChEBI" id="CHEBI:33019"/>
        <dbReference type="ChEBI" id="CHEBI:57533"/>
        <dbReference type="ChEBI" id="CHEBI:86021"/>
        <dbReference type="EC" id="2.5.1.60"/>
    </reaction>
</comment>
<sequence length="752" mass="85400">MHGQPRKPLEPEDAATIQKAANLRTLQTQLLHNHHNKIYNEEAVDLSTRLVETNPEFYTAWNYRKLAVEHNIISAVDQDAVRLILNEELRVVENALRRNVKSYGAWHHRKWVLSKGLSSTYHEFRLLDGFQKLDSRNFHAWNYRRFVAGLQNVSEEVELKHTTEMIDTNFSNYSAWHNRSAILSHLLKQGIHGFEPKENVLAEEYELVHQAIFTDPDDQSGWFYHYWLLDQTITPDAPLLLSSWPNHGSDLILSTNRNFEGCMSSPSTNFCSDKGAFPLILYFNQSVKGVNSSTVDIKFTFVKNEDVSWKPLSTKNSGYADAWVTYLKFPDEKNNSSDTYQVEVSVGHSQGIISSSGSNYSFPSQFSFTTRLGIGKRDGEGGEGVEKVVWTDSNFHTDLPLLEELSHMFSSDRIRVITDQNPTASTWQIETIVKEIALFRELFKIGKLTLVRLLVAHDAMMSYHASFAYKKVNTEEILELLSDLMKLDPSHSRYYKDGHSLALLEKVFLSRKSLMKHCLYYGESTSSYSHDRVCLRLNNMSLSRIGSFENLLWVRMLDLSHNELQTTEGLEALQLLSCLNLSYNKFRSFTALEPLRLLQSLSVLDISYNEIGLHPIDTTRYLCASPLSHKSNIEGIGVSDCWEAEVVFKGLQLKQLDVAGNAINSDKLRSLLVKVLPNLKWLDGEVVLAKTNGTNNFRVKAGLPGEILFGNTGIVNSKRRFLVGFHLPNSWIGKSSFVGAGAGGQLQYMNHI</sequence>
<dbReference type="InterPro" id="IPR001611">
    <property type="entry name" value="Leu-rich_rpt"/>
</dbReference>
<dbReference type="Gene3D" id="1.25.40.120">
    <property type="entry name" value="Protein prenylyltransferase"/>
    <property type="match status" value="1"/>
</dbReference>
<dbReference type="InterPro" id="IPR032675">
    <property type="entry name" value="LRR_dom_sf"/>
</dbReference>
<dbReference type="SUPFAM" id="SSF48439">
    <property type="entry name" value="Protein prenylyltransferase"/>
    <property type="match status" value="1"/>
</dbReference>
<keyword evidence="11" id="KW-1185">Reference proteome</keyword>
<proteinExistence type="inferred from homology"/>
<evidence type="ECO:0000256" key="1">
    <source>
        <dbReference type="ARBA" id="ARBA00006734"/>
    </source>
</evidence>
<comment type="similarity">
    <text evidence="1 9">Belongs to the protein prenyltransferase subunit alpha family.</text>
</comment>
<dbReference type="EMBL" id="CM010722">
    <property type="protein sequence ID" value="RZC74203.1"/>
    <property type="molecule type" value="Genomic_DNA"/>
</dbReference>
<dbReference type="PANTHER" id="PTHR11129:SF2">
    <property type="entry name" value="GERANYLGERANYL TRANSFERASE TYPE-2 SUBUNIT ALPHA"/>
    <property type="match status" value="1"/>
</dbReference>
<dbReference type="PANTHER" id="PTHR11129">
    <property type="entry name" value="PROTEIN FARNESYLTRANSFERASE ALPHA SUBUNIT/RAB GERANYLGERANYL TRANSFERASE ALPHA SUBUNIT"/>
    <property type="match status" value="1"/>
</dbReference>
<dbReference type="GO" id="GO:0004663">
    <property type="term" value="F:Rab geranylgeranyltransferase activity"/>
    <property type="evidence" value="ECO:0007669"/>
    <property type="project" value="UniProtKB-UniRule"/>
</dbReference>
<evidence type="ECO:0000256" key="7">
    <source>
        <dbReference type="ARBA" id="ARBA00031267"/>
    </source>
</evidence>
<comment type="function">
    <text evidence="9">Catalyzes the transfer of a geranyl-geranyl moiety from geranyl-geranyl pyrophosphate to cysteines occuring in specific C-terminal amino acid sequences.</text>
</comment>
<dbReference type="PROSITE" id="PS51147">
    <property type="entry name" value="PFTA"/>
    <property type="match status" value="5"/>
</dbReference>
<dbReference type="EC" id="2.5.1.60" evidence="2 9"/>
<dbReference type="Pfam" id="PF01239">
    <property type="entry name" value="PPTA"/>
    <property type="match status" value="5"/>
</dbReference>
<dbReference type="Gramene" id="RZC74203">
    <property type="protein sequence ID" value="RZC74203"/>
    <property type="gene ID" value="C5167_049684"/>
</dbReference>
<dbReference type="STRING" id="3469.A0A4Y7KLH9"/>
<protein>
    <recommendedName>
        <fullName evidence="3 9">Geranylgeranyl transferase type-2 subunit alpha</fullName>
        <ecNumber evidence="2 9">2.5.1.60</ecNumber>
    </recommendedName>
    <alternativeName>
        <fullName evidence="7 9">Geranylgeranyl transferase type II subunit alpha</fullName>
    </alternativeName>
</protein>
<dbReference type="GO" id="GO:0097354">
    <property type="term" value="P:prenylation"/>
    <property type="evidence" value="ECO:0007669"/>
    <property type="project" value="UniProtKB-UniRule"/>
</dbReference>
<gene>
    <name evidence="10" type="ORF">C5167_049684</name>
</gene>
<dbReference type="AlphaFoldDB" id="A0A4Y7KLH9"/>
<keyword evidence="5 9" id="KW-0808">Transferase</keyword>
<dbReference type="GO" id="GO:0005968">
    <property type="term" value="C:Rab-protein geranylgeranyltransferase complex"/>
    <property type="evidence" value="ECO:0007669"/>
    <property type="project" value="TreeGrafter"/>
</dbReference>